<keyword evidence="1" id="KW-0812">Transmembrane</keyword>
<dbReference type="AlphaFoldDB" id="A0A9Q3GKA9"/>
<evidence type="ECO:0000313" key="2">
    <source>
        <dbReference type="EMBL" id="MBW0470125.1"/>
    </source>
</evidence>
<reference evidence="2" key="1">
    <citation type="submission" date="2021-03" db="EMBL/GenBank/DDBJ databases">
        <title>Draft genome sequence of rust myrtle Austropuccinia psidii MF-1, a brazilian biotype.</title>
        <authorList>
            <person name="Quecine M.C."/>
            <person name="Pachon D.M.R."/>
            <person name="Bonatelli M.L."/>
            <person name="Correr F.H."/>
            <person name="Franceschini L.M."/>
            <person name="Leite T.F."/>
            <person name="Margarido G.R.A."/>
            <person name="Almeida C.A."/>
            <person name="Ferrarezi J.A."/>
            <person name="Labate C.A."/>
        </authorList>
    </citation>
    <scope>NUCLEOTIDE SEQUENCE</scope>
    <source>
        <strain evidence="2">MF-1</strain>
    </source>
</reference>
<dbReference type="GO" id="GO:0003676">
    <property type="term" value="F:nucleic acid binding"/>
    <property type="evidence" value="ECO:0007669"/>
    <property type="project" value="InterPro"/>
</dbReference>
<keyword evidence="1" id="KW-1133">Transmembrane helix</keyword>
<keyword evidence="3" id="KW-1185">Reference proteome</keyword>
<dbReference type="Gene3D" id="3.30.420.10">
    <property type="entry name" value="Ribonuclease H-like superfamily/Ribonuclease H"/>
    <property type="match status" value="1"/>
</dbReference>
<name>A0A9Q3GKA9_9BASI</name>
<evidence type="ECO:0000313" key="3">
    <source>
        <dbReference type="Proteomes" id="UP000765509"/>
    </source>
</evidence>
<feature type="transmembrane region" description="Helical" evidence="1">
    <location>
        <begin position="40"/>
        <end position="58"/>
    </location>
</feature>
<dbReference type="EMBL" id="AVOT02002369">
    <property type="protein sequence ID" value="MBW0470125.1"/>
    <property type="molecule type" value="Genomic_DNA"/>
</dbReference>
<dbReference type="InterPro" id="IPR036397">
    <property type="entry name" value="RNaseH_sf"/>
</dbReference>
<gene>
    <name evidence="2" type="ORF">O181_009840</name>
</gene>
<evidence type="ECO:0000256" key="1">
    <source>
        <dbReference type="SAM" id="Phobius"/>
    </source>
</evidence>
<evidence type="ECO:0008006" key="4">
    <source>
        <dbReference type="Google" id="ProtNLM"/>
    </source>
</evidence>
<proteinExistence type="predicted"/>
<accession>A0A9Q3GKA9</accession>
<keyword evidence="1" id="KW-0472">Membrane</keyword>
<dbReference type="SUPFAM" id="SSF53098">
    <property type="entry name" value="Ribonuclease H-like"/>
    <property type="match status" value="1"/>
</dbReference>
<dbReference type="InterPro" id="IPR012337">
    <property type="entry name" value="RNaseH-like_sf"/>
</dbReference>
<organism evidence="2 3">
    <name type="scientific">Austropuccinia psidii MF-1</name>
    <dbReference type="NCBI Taxonomy" id="1389203"/>
    <lineage>
        <taxon>Eukaryota</taxon>
        <taxon>Fungi</taxon>
        <taxon>Dikarya</taxon>
        <taxon>Basidiomycota</taxon>
        <taxon>Pucciniomycotina</taxon>
        <taxon>Pucciniomycetes</taxon>
        <taxon>Pucciniales</taxon>
        <taxon>Sphaerophragmiaceae</taxon>
        <taxon>Austropuccinia</taxon>
    </lineage>
</organism>
<comment type="caution">
    <text evidence="2">The sequence shown here is derived from an EMBL/GenBank/DDBJ whole genome shotgun (WGS) entry which is preliminary data.</text>
</comment>
<protein>
    <recommendedName>
        <fullName evidence="4">Integrase catalytic domain-containing protein</fullName>
    </recommendedName>
</protein>
<sequence length="87" mass="9888">MNWLTAFPPGGDSSFNACLVLVHRYGKTQIFLPFDKEETALNTAIMICNIFIIHTVLFQNIISDKDPKFTSSLWTNLYNLLGTELSF</sequence>
<dbReference type="Proteomes" id="UP000765509">
    <property type="component" value="Unassembled WGS sequence"/>
</dbReference>